<proteinExistence type="predicted"/>
<dbReference type="Proteomes" id="UP000253383">
    <property type="component" value="Unassembled WGS sequence"/>
</dbReference>
<dbReference type="OrthoDB" id="961739at2"/>
<dbReference type="AlphaFoldDB" id="A0A368JHL2"/>
<organism evidence="1 2">
    <name type="scientific">Larkinella punicea</name>
    <dbReference type="NCBI Taxonomy" id="2315727"/>
    <lineage>
        <taxon>Bacteria</taxon>
        <taxon>Pseudomonadati</taxon>
        <taxon>Bacteroidota</taxon>
        <taxon>Cytophagia</taxon>
        <taxon>Cytophagales</taxon>
        <taxon>Spirosomataceae</taxon>
        <taxon>Larkinella</taxon>
    </lineage>
</organism>
<dbReference type="RefSeq" id="WP_114408519.1">
    <property type="nucleotide sequence ID" value="NZ_QOWE01000022.1"/>
</dbReference>
<accession>A0A368JHL2</accession>
<keyword evidence="2" id="KW-1185">Reference proteome</keyword>
<gene>
    <name evidence="1" type="ORF">DUE52_23530</name>
</gene>
<name>A0A368JHL2_9BACT</name>
<protein>
    <submittedName>
        <fullName evidence="1">Uncharacterized protein</fullName>
    </submittedName>
</protein>
<evidence type="ECO:0000313" key="1">
    <source>
        <dbReference type="EMBL" id="RCR67032.1"/>
    </source>
</evidence>
<reference evidence="1 2" key="1">
    <citation type="submission" date="2018-07" db="EMBL/GenBank/DDBJ databases">
        <title>Genome analysis of Larkinella rosea.</title>
        <authorList>
            <person name="Zhou Z."/>
            <person name="Wang G."/>
        </authorList>
    </citation>
    <scope>NUCLEOTIDE SEQUENCE [LARGE SCALE GENOMIC DNA]</scope>
    <source>
        <strain evidence="2">zzj9</strain>
    </source>
</reference>
<evidence type="ECO:0000313" key="2">
    <source>
        <dbReference type="Proteomes" id="UP000253383"/>
    </source>
</evidence>
<dbReference type="EMBL" id="QOWE01000022">
    <property type="protein sequence ID" value="RCR67032.1"/>
    <property type="molecule type" value="Genomic_DNA"/>
</dbReference>
<sequence>MKVYYFKRHQRDDLWNYYKLMDDRNPPAQETVNFLNPQPIISFREFDLKDAGSKIEYDAMWEAYTRIDAAEYEAAYKRATADDFTVYINGKPQKSIS</sequence>
<comment type="caution">
    <text evidence="1">The sequence shown here is derived from an EMBL/GenBank/DDBJ whole genome shotgun (WGS) entry which is preliminary data.</text>
</comment>